<comment type="similarity">
    <text evidence="2">Belongs to the THOC5 family.</text>
</comment>
<dbReference type="PANTHER" id="PTHR13375:SF3">
    <property type="entry name" value="THO COMPLEX SUBUNIT 5 HOMOLOG"/>
    <property type="match status" value="1"/>
</dbReference>
<evidence type="ECO:0000313" key="4">
    <source>
        <dbReference type="EMBL" id="RSH91925.1"/>
    </source>
</evidence>
<dbReference type="GO" id="GO:0006406">
    <property type="term" value="P:mRNA export from nucleus"/>
    <property type="evidence" value="ECO:0007669"/>
    <property type="project" value="TreeGrafter"/>
</dbReference>
<keyword evidence="3" id="KW-0539">Nucleus</keyword>
<dbReference type="Proteomes" id="UP000279259">
    <property type="component" value="Unassembled WGS sequence"/>
</dbReference>
<dbReference type="GO" id="GO:0000445">
    <property type="term" value="C:THO complex part of transcription export complex"/>
    <property type="evidence" value="ECO:0007669"/>
    <property type="project" value="TreeGrafter"/>
</dbReference>
<evidence type="ECO:0000256" key="2">
    <source>
        <dbReference type="ARBA" id="ARBA00008044"/>
    </source>
</evidence>
<gene>
    <name evidence="4" type="ORF">EHS25_009295</name>
</gene>
<organism evidence="4 5">
    <name type="scientific">Saitozyma podzolica</name>
    <dbReference type="NCBI Taxonomy" id="1890683"/>
    <lineage>
        <taxon>Eukaryota</taxon>
        <taxon>Fungi</taxon>
        <taxon>Dikarya</taxon>
        <taxon>Basidiomycota</taxon>
        <taxon>Agaricomycotina</taxon>
        <taxon>Tremellomycetes</taxon>
        <taxon>Tremellales</taxon>
        <taxon>Trimorphomycetaceae</taxon>
        <taxon>Saitozyma</taxon>
    </lineage>
</organism>
<dbReference type="Pfam" id="PF09766">
    <property type="entry name" value="FmiP_Thoc5"/>
    <property type="match status" value="1"/>
</dbReference>
<dbReference type="STRING" id="1890683.A0A427YLF3"/>
<dbReference type="InterPro" id="IPR019163">
    <property type="entry name" value="THO_Thoc5"/>
</dbReference>
<accession>A0A427YLF3</accession>
<dbReference type="GO" id="GO:0003729">
    <property type="term" value="F:mRNA binding"/>
    <property type="evidence" value="ECO:0007669"/>
    <property type="project" value="TreeGrafter"/>
</dbReference>
<reference evidence="4 5" key="1">
    <citation type="submission" date="2018-11" db="EMBL/GenBank/DDBJ databases">
        <title>Genome sequence of Saitozyma podzolica DSM 27192.</title>
        <authorList>
            <person name="Aliyu H."/>
            <person name="Gorte O."/>
            <person name="Ochsenreither K."/>
        </authorList>
    </citation>
    <scope>NUCLEOTIDE SEQUENCE [LARGE SCALE GENOMIC DNA]</scope>
    <source>
        <strain evidence="4 5">DSM 27192</strain>
    </source>
</reference>
<dbReference type="OrthoDB" id="20582at2759"/>
<dbReference type="EMBL" id="RSCD01000007">
    <property type="protein sequence ID" value="RSH91925.1"/>
    <property type="molecule type" value="Genomic_DNA"/>
</dbReference>
<comment type="caution">
    <text evidence="4">The sequence shown here is derived from an EMBL/GenBank/DDBJ whole genome shotgun (WGS) entry which is preliminary data.</text>
</comment>
<comment type="subcellular location">
    <subcellularLocation>
        <location evidence="1">Nucleus</location>
    </subcellularLocation>
</comment>
<dbReference type="AlphaFoldDB" id="A0A427YLF3"/>
<sequence length="258" mass="28261">MVLPSSISDPSPLDPLLLVPLPAILPTSPLPSLPPLISALDSHLTTSPTTSPNNDALPIPLLTTQMRQVTRSGQVLLNAARHGAAEAREGLDRVDVELRGVEYERERVREEIALCGDYAPKYAELDLPDVDTFLHTASAEELAKLPSQDEEGYEHALTIARLEHELAEIEKREAIIAQLTRDRDALIKSKREIKMKFDAVESYLVDHTRMFNAVSTRLKEIAKLSGPQLSAAALGIVPALEQAQTTMTDEAEMSETTA</sequence>
<name>A0A427YLF3_9TREE</name>
<proteinExistence type="inferred from homology"/>
<evidence type="ECO:0000256" key="3">
    <source>
        <dbReference type="ARBA" id="ARBA00023242"/>
    </source>
</evidence>
<dbReference type="PANTHER" id="PTHR13375">
    <property type="entry name" value="FMS INTERACTING PROTEIN"/>
    <property type="match status" value="1"/>
</dbReference>
<evidence type="ECO:0000313" key="5">
    <source>
        <dbReference type="Proteomes" id="UP000279259"/>
    </source>
</evidence>
<evidence type="ECO:0008006" key="6">
    <source>
        <dbReference type="Google" id="ProtNLM"/>
    </source>
</evidence>
<protein>
    <recommendedName>
        <fullName evidence="6">THO complex subunit 5</fullName>
    </recommendedName>
</protein>
<keyword evidence="5" id="KW-1185">Reference proteome</keyword>
<evidence type="ECO:0000256" key="1">
    <source>
        <dbReference type="ARBA" id="ARBA00004123"/>
    </source>
</evidence>